<evidence type="ECO:0000259" key="2">
    <source>
        <dbReference type="PROSITE" id="PS51035"/>
    </source>
</evidence>
<dbReference type="PROSITE" id="PS51035">
    <property type="entry name" value="BAG"/>
    <property type="match status" value="1"/>
</dbReference>
<gene>
    <name evidence="3" type="ORF">BCR33DRAFT_693735</name>
</gene>
<reference evidence="3 4" key="1">
    <citation type="submission" date="2016-07" db="EMBL/GenBank/DDBJ databases">
        <title>Pervasive Adenine N6-methylation of Active Genes in Fungi.</title>
        <authorList>
            <consortium name="DOE Joint Genome Institute"/>
            <person name="Mondo S.J."/>
            <person name="Dannebaum R.O."/>
            <person name="Kuo R.C."/>
            <person name="Labutti K."/>
            <person name="Haridas S."/>
            <person name="Kuo A."/>
            <person name="Salamov A."/>
            <person name="Ahrendt S.R."/>
            <person name="Lipzen A."/>
            <person name="Sullivan W."/>
            <person name="Andreopoulos W.B."/>
            <person name="Clum A."/>
            <person name="Lindquist E."/>
            <person name="Daum C."/>
            <person name="Ramamoorthy G.K."/>
            <person name="Gryganskyi A."/>
            <person name="Culley D."/>
            <person name="Magnuson J.K."/>
            <person name="James T.Y."/>
            <person name="O'Malley M.A."/>
            <person name="Stajich J.E."/>
            <person name="Spatafora J.W."/>
            <person name="Visel A."/>
            <person name="Grigoriev I.V."/>
        </authorList>
    </citation>
    <scope>NUCLEOTIDE SEQUENCE [LARGE SCALE GENOMIC DNA]</scope>
    <source>
        <strain evidence="3 4">JEL800</strain>
    </source>
</reference>
<dbReference type="Proteomes" id="UP000193642">
    <property type="component" value="Unassembled WGS sequence"/>
</dbReference>
<dbReference type="OrthoDB" id="417450at2759"/>
<dbReference type="STRING" id="329046.A0A1Y2CZZ4"/>
<dbReference type="InterPro" id="IPR003103">
    <property type="entry name" value="BAG_domain"/>
</dbReference>
<comment type="caution">
    <text evidence="3">The sequence shown here is derived from an EMBL/GenBank/DDBJ whole genome shotgun (WGS) entry which is preliminary data.</text>
</comment>
<keyword evidence="4" id="KW-1185">Reference proteome</keyword>
<dbReference type="AlphaFoldDB" id="A0A1Y2CZZ4"/>
<feature type="region of interest" description="Disordered" evidence="1">
    <location>
        <begin position="168"/>
        <end position="190"/>
    </location>
</feature>
<dbReference type="SUPFAM" id="SSF63491">
    <property type="entry name" value="BAG domain"/>
    <property type="match status" value="1"/>
</dbReference>
<dbReference type="EMBL" id="MCGO01000003">
    <property type="protein sequence ID" value="ORY52580.1"/>
    <property type="molecule type" value="Genomic_DNA"/>
</dbReference>
<dbReference type="Pfam" id="PF02179">
    <property type="entry name" value="BAG"/>
    <property type="match status" value="1"/>
</dbReference>
<organism evidence="3 4">
    <name type="scientific">Rhizoclosmatium globosum</name>
    <dbReference type="NCBI Taxonomy" id="329046"/>
    <lineage>
        <taxon>Eukaryota</taxon>
        <taxon>Fungi</taxon>
        <taxon>Fungi incertae sedis</taxon>
        <taxon>Chytridiomycota</taxon>
        <taxon>Chytridiomycota incertae sedis</taxon>
        <taxon>Chytridiomycetes</taxon>
        <taxon>Chytridiales</taxon>
        <taxon>Chytriomycetaceae</taxon>
        <taxon>Rhizoclosmatium</taxon>
    </lineage>
</organism>
<sequence>MMKDTSAALQHYGIKNGSKIMMLGDAAPIPQPAPTSTPLAASSSNASANASAQSLHTMTPEELALHKLAEIETTLTQTTTPLVESYISLALEYTTTPISAIDPVQSKKLKDSHARVSELILQVLLKVDGVKVPEGDELVRGKRKEAVKRCNGYLDTVDGWKEKVREFEERVKQQQQQTGEGEEGGSGAKM</sequence>
<evidence type="ECO:0000256" key="1">
    <source>
        <dbReference type="SAM" id="MobiDB-lite"/>
    </source>
</evidence>
<evidence type="ECO:0000313" key="4">
    <source>
        <dbReference type="Proteomes" id="UP000193642"/>
    </source>
</evidence>
<feature type="compositionally biased region" description="Low complexity" evidence="1">
    <location>
        <begin position="36"/>
        <end position="48"/>
    </location>
</feature>
<protein>
    <recommendedName>
        <fullName evidence="2">BAG domain-containing protein</fullName>
    </recommendedName>
</protein>
<dbReference type="GO" id="GO:0051087">
    <property type="term" value="F:protein-folding chaperone binding"/>
    <property type="evidence" value="ECO:0007669"/>
    <property type="project" value="InterPro"/>
</dbReference>
<dbReference type="Gene3D" id="1.20.58.120">
    <property type="entry name" value="BAG domain"/>
    <property type="match status" value="1"/>
</dbReference>
<feature type="domain" description="BAG" evidence="2">
    <location>
        <begin position="103"/>
        <end position="161"/>
    </location>
</feature>
<dbReference type="InterPro" id="IPR036533">
    <property type="entry name" value="BAG_dom_sf"/>
</dbReference>
<accession>A0A1Y2CZZ4</accession>
<evidence type="ECO:0000313" key="3">
    <source>
        <dbReference type="EMBL" id="ORY52580.1"/>
    </source>
</evidence>
<proteinExistence type="predicted"/>
<name>A0A1Y2CZZ4_9FUNG</name>
<feature type="region of interest" description="Disordered" evidence="1">
    <location>
        <begin position="25"/>
        <end position="48"/>
    </location>
</feature>